<dbReference type="SMART" id="SM00825">
    <property type="entry name" value="PKS_KS"/>
    <property type="match status" value="1"/>
</dbReference>
<dbReference type="SMART" id="SM00827">
    <property type="entry name" value="PKS_AT"/>
    <property type="match status" value="1"/>
</dbReference>
<evidence type="ECO:0000313" key="11">
    <source>
        <dbReference type="Proteomes" id="UP000004691"/>
    </source>
</evidence>
<dbReference type="GO" id="GO:0017000">
    <property type="term" value="P:antibiotic biosynthetic process"/>
    <property type="evidence" value="ECO:0007669"/>
    <property type="project" value="UniProtKB-KW"/>
</dbReference>
<evidence type="ECO:0000256" key="7">
    <source>
        <dbReference type="ARBA" id="ARBA00023315"/>
    </source>
</evidence>
<dbReference type="InterPro" id="IPR016039">
    <property type="entry name" value="Thiolase-like"/>
</dbReference>
<dbReference type="PROSITE" id="PS52004">
    <property type="entry name" value="KS3_2"/>
    <property type="match status" value="1"/>
</dbReference>
<evidence type="ECO:0000256" key="6">
    <source>
        <dbReference type="ARBA" id="ARBA00023268"/>
    </source>
</evidence>
<dbReference type="InterPro" id="IPR020841">
    <property type="entry name" value="PKS_Beta-ketoAc_synthase_dom"/>
</dbReference>
<dbReference type="InterPro" id="IPR001227">
    <property type="entry name" value="Ac_transferase_dom_sf"/>
</dbReference>
<proteinExistence type="predicted"/>
<keyword evidence="4" id="KW-0808">Transferase</keyword>
<evidence type="ECO:0000256" key="3">
    <source>
        <dbReference type="ARBA" id="ARBA00022553"/>
    </source>
</evidence>
<dbReference type="GO" id="GO:0071770">
    <property type="term" value="P:DIM/DIP cell wall layer assembly"/>
    <property type="evidence" value="ECO:0007669"/>
    <property type="project" value="TreeGrafter"/>
</dbReference>
<dbReference type="SUPFAM" id="SSF101173">
    <property type="entry name" value="Docking domain B of the erythromycin polyketide synthase (DEBS)"/>
    <property type="match status" value="1"/>
</dbReference>
<dbReference type="InterPro" id="IPR041618">
    <property type="entry name" value="PKS_DE"/>
</dbReference>
<sequence>MADNDRLVEYLRRVTADLHQTRQRLREVESRGQDAVAVVGMACRLPGGVTSPEDLWRLVVAGGDAVSGFPADRGWSPGDPATPHTREGGFLSGAADFDAGLFGISPREATAMDPQQRLLLETSWEALERAGLAPTSLRGTDTGVFVGMGNHDYGPRLDEEAEDVAGHVLTGTIASIASGRIAYTLGLEGPAITIDTACSSSLVALHQASQSLRDGDCSLALAGGVAVMSHSGLFTEFHRQGGLASDGRCKSFADAADGTGWGEGVGVLVLERLSDAVRNGRRVLAVVRGSAVNQDGASHGLTAPNGPAQQRVIRKALANARLSTQDIDAVEAHGTGTRLGDPIEAQALLATYGQGRDPDRPLFLGSVKSNIAHTQAASGVAGVIKMILAMRHGVLPPTLHVNEPSTQVDWSAGAVELLTESRPWPEVDRPRRSAVSSFGISGTNAHVVLEQAPEPEPVEDEPRSASAAVSSASSVPLPWVLSGRTVKALRAQAARLLDHVAAEPEVSPADVAFSLATTRAHLEHRAVILGADRAELAARLSAVAEGTETPGVVIGTTRATGRLAMMFTGQGSQYPAMGRALYRTYPVFAAAFDEVCAELDPLLGVSVRDLVFADGGVAETAAGPDGASGGGSGGVAETAADRPLDRTDLAQAALFTVEVALSRLLAHVGIRPDVVLGHSFGEVVAAHLAGVWSLRDACAVVAARGGLVRRLARPGAMVAVAATEAEAADHLAEVGGTLVIAAVNGPRSVVLSGDADAVEEAARYWRDRSRRVRPLRGGQAFHSPLMEPAVAAFTEALRKVSFAAPEIPLISTVTGRPVDPRAVTTPEYWADQLRRPVRFADAVRTLREESITTILEVGPDGVLTPMAREVLDEQRADEDVTVAVTLRQGWPEPDTFGAALAALHVRGLVPRWAGLLDAPARQVPLPTYAFQRSRYWWGRSQGRDDDSMATTLDADFWDAVRCGDLSTLAETLGLRAPDEHGALTALLPALTERAARRRELAETASWRHRSTWVPFAADFAARPAGRWLVVHTEGQADDPDVSAIVDALTDGGGVVPLVLDESESMGPAQAARLAEAVRSRGDTEVAGVLSLLALRDSSSARDDLDTSTALRATTALLQALGEARVRGPLWCVTRSAVSVGESDAPVDPRQALLWGWGRSAAREHPDRWGGLVDLPARPDGRTAGLVAGAVRGDHAEDEIAVRSSGRLVRRLRPVPDGSASPPWRSDGAVVLTGD</sequence>
<keyword evidence="3" id="KW-0597">Phosphoprotein</keyword>
<dbReference type="SUPFAM" id="SSF53901">
    <property type="entry name" value="Thiolase-like"/>
    <property type="match status" value="1"/>
</dbReference>
<dbReference type="InterPro" id="IPR032821">
    <property type="entry name" value="PKS_assoc"/>
</dbReference>
<dbReference type="PANTHER" id="PTHR43775">
    <property type="entry name" value="FATTY ACID SYNTHASE"/>
    <property type="match status" value="1"/>
</dbReference>
<dbReference type="InterPro" id="IPR016035">
    <property type="entry name" value="Acyl_Trfase/lysoPLipase"/>
</dbReference>
<feature type="region of interest" description="Disordered" evidence="8">
    <location>
        <begin position="1212"/>
        <end position="1234"/>
    </location>
</feature>
<dbReference type="SUPFAM" id="SSF52151">
    <property type="entry name" value="FabD/lysophospholipase-like"/>
    <property type="match status" value="1"/>
</dbReference>
<dbReference type="eggNOG" id="COG3321">
    <property type="taxonomic scope" value="Bacteria"/>
</dbReference>
<comment type="cofactor">
    <cofactor evidence="1">
        <name>pantetheine 4'-phosphate</name>
        <dbReference type="ChEBI" id="CHEBI:47942"/>
    </cofactor>
</comment>
<evidence type="ECO:0000256" key="1">
    <source>
        <dbReference type="ARBA" id="ARBA00001957"/>
    </source>
</evidence>
<dbReference type="PROSITE" id="PS00606">
    <property type="entry name" value="KS3_1"/>
    <property type="match status" value="1"/>
</dbReference>
<keyword evidence="5" id="KW-0045">Antibiotic biosynthesis</keyword>
<dbReference type="InterPro" id="IPR050091">
    <property type="entry name" value="PKS_NRPS_Biosynth_Enz"/>
</dbReference>
<dbReference type="GO" id="GO:0004315">
    <property type="term" value="F:3-oxoacyl-[acyl-carrier-protein] synthase activity"/>
    <property type="evidence" value="ECO:0007669"/>
    <property type="project" value="InterPro"/>
</dbReference>
<evidence type="ECO:0000256" key="8">
    <source>
        <dbReference type="SAM" id="MobiDB-lite"/>
    </source>
</evidence>
<dbReference type="InterPro" id="IPR016036">
    <property type="entry name" value="Malonyl_transacylase_ACP-bd"/>
</dbReference>
<keyword evidence="2" id="KW-0596">Phosphopantetheine</keyword>
<dbReference type="GO" id="GO:0030639">
    <property type="term" value="P:polyketide biosynthetic process"/>
    <property type="evidence" value="ECO:0007669"/>
    <property type="project" value="UniProtKB-ARBA"/>
</dbReference>
<evidence type="ECO:0000256" key="5">
    <source>
        <dbReference type="ARBA" id="ARBA00023194"/>
    </source>
</evidence>
<keyword evidence="6" id="KW-0511">Multifunctional enzyme</keyword>
<dbReference type="InterPro" id="IPR018201">
    <property type="entry name" value="Ketoacyl_synth_AS"/>
</dbReference>
<dbReference type="GO" id="GO:0005737">
    <property type="term" value="C:cytoplasm"/>
    <property type="evidence" value="ECO:0007669"/>
    <property type="project" value="TreeGrafter"/>
</dbReference>
<dbReference type="Pfam" id="PF02801">
    <property type="entry name" value="Ketoacyl-synt_C"/>
    <property type="match status" value="1"/>
</dbReference>
<dbReference type="SUPFAM" id="SSF51735">
    <property type="entry name" value="NAD(P)-binding Rossmann-fold domains"/>
    <property type="match status" value="1"/>
</dbReference>
<dbReference type="Pfam" id="PF08990">
    <property type="entry name" value="Docking"/>
    <property type="match status" value="1"/>
</dbReference>
<protein>
    <submittedName>
        <fullName evidence="10">Polyketide synthase family protein</fullName>
    </submittedName>
</protein>
<dbReference type="GO" id="GO:0005886">
    <property type="term" value="C:plasma membrane"/>
    <property type="evidence" value="ECO:0007669"/>
    <property type="project" value="TreeGrafter"/>
</dbReference>
<keyword evidence="11" id="KW-1185">Reference proteome</keyword>
<name>I0UWV1_9PSEU</name>
<evidence type="ECO:0000256" key="2">
    <source>
        <dbReference type="ARBA" id="ARBA00022450"/>
    </source>
</evidence>
<dbReference type="GO" id="GO:0004312">
    <property type="term" value="F:fatty acid synthase activity"/>
    <property type="evidence" value="ECO:0007669"/>
    <property type="project" value="TreeGrafter"/>
</dbReference>
<dbReference type="GO" id="GO:0006633">
    <property type="term" value="P:fatty acid biosynthetic process"/>
    <property type="evidence" value="ECO:0007669"/>
    <property type="project" value="InterPro"/>
</dbReference>
<dbReference type="Pfam" id="PF16197">
    <property type="entry name" value="KAsynt_C_assoc"/>
    <property type="match status" value="1"/>
</dbReference>
<dbReference type="CDD" id="cd00833">
    <property type="entry name" value="PKS"/>
    <property type="match status" value="1"/>
</dbReference>
<evidence type="ECO:0000313" key="10">
    <source>
        <dbReference type="EMBL" id="EID52354.1"/>
    </source>
</evidence>
<gene>
    <name evidence="10" type="ORF">SacxiDRAFT_0069</name>
</gene>
<dbReference type="Pfam" id="PF18369">
    <property type="entry name" value="PKS_DE"/>
    <property type="match status" value="1"/>
</dbReference>
<keyword evidence="7" id="KW-0012">Acyltransferase</keyword>
<feature type="non-terminal residue" evidence="10">
    <location>
        <position position="1234"/>
    </location>
</feature>
<dbReference type="InterPro" id="IPR015083">
    <property type="entry name" value="NorB/c/GfsB-D-like_docking"/>
</dbReference>
<feature type="domain" description="Ketosynthase family 3 (KS3)" evidence="9">
    <location>
        <begin position="33"/>
        <end position="451"/>
    </location>
</feature>
<dbReference type="Gene3D" id="3.40.366.10">
    <property type="entry name" value="Malonyl-Coenzyme A Acyl Carrier Protein, domain 2"/>
    <property type="match status" value="1"/>
</dbReference>
<dbReference type="FunFam" id="3.40.47.10:FF:000019">
    <property type="entry name" value="Polyketide synthase type I"/>
    <property type="match status" value="1"/>
</dbReference>
<evidence type="ECO:0000256" key="4">
    <source>
        <dbReference type="ARBA" id="ARBA00022679"/>
    </source>
</evidence>
<dbReference type="Proteomes" id="UP000004691">
    <property type="component" value="Unassembled WGS sequence"/>
</dbReference>
<dbReference type="InterPro" id="IPR036299">
    <property type="entry name" value="Polyketide_synth_docking_sf"/>
</dbReference>
<dbReference type="Gene3D" id="3.30.70.3290">
    <property type="match status" value="1"/>
</dbReference>
<dbReference type="InterPro" id="IPR014030">
    <property type="entry name" value="Ketoacyl_synth_N"/>
</dbReference>
<dbReference type="PANTHER" id="PTHR43775:SF51">
    <property type="entry name" value="INACTIVE PHENOLPHTHIOCEROL SYNTHESIS POLYKETIDE SYNTHASE TYPE I PKS1-RELATED"/>
    <property type="match status" value="1"/>
</dbReference>
<accession>I0UWV1</accession>
<dbReference type="InterPro" id="IPR014031">
    <property type="entry name" value="Ketoacyl_synth_C"/>
</dbReference>
<evidence type="ECO:0000259" key="9">
    <source>
        <dbReference type="PROSITE" id="PS52004"/>
    </source>
</evidence>
<dbReference type="SUPFAM" id="SSF55048">
    <property type="entry name" value="Probable ACP-binding domain of malonyl-CoA ACP transacylase"/>
    <property type="match status" value="1"/>
</dbReference>
<organism evidence="10 11">
    <name type="scientific">Saccharomonospora xinjiangensis XJ-54</name>
    <dbReference type="NCBI Taxonomy" id="882086"/>
    <lineage>
        <taxon>Bacteria</taxon>
        <taxon>Bacillati</taxon>
        <taxon>Actinomycetota</taxon>
        <taxon>Actinomycetes</taxon>
        <taxon>Pseudonocardiales</taxon>
        <taxon>Pseudonocardiaceae</taxon>
        <taxon>Saccharomonospora</taxon>
    </lineage>
</organism>
<dbReference type="InterPro" id="IPR036291">
    <property type="entry name" value="NAD(P)-bd_dom_sf"/>
</dbReference>
<dbReference type="EMBL" id="JH636049">
    <property type="protein sequence ID" value="EID52354.1"/>
    <property type="molecule type" value="Genomic_DNA"/>
</dbReference>
<dbReference type="HOGENOM" id="CLU_000022_16_6_11"/>
<dbReference type="Pfam" id="PF00109">
    <property type="entry name" value="ketoacyl-synt"/>
    <property type="match status" value="1"/>
</dbReference>
<dbReference type="Pfam" id="PF00698">
    <property type="entry name" value="Acyl_transf_1"/>
    <property type="match status" value="1"/>
</dbReference>
<dbReference type="Gene3D" id="6.10.140.1830">
    <property type="match status" value="1"/>
</dbReference>
<dbReference type="Gene3D" id="3.40.50.11460">
    <property type="match status" value="1"/>
</dbReference>
<reference evidence="10 11" key="1">
    <citation type="submission" date="2012-01" db="EMBL/GenBank/DDBJ databases">
        <title>Improved High-Quality Draft sequence of Saccharomonospora xinjiangensis XJ-54.</title>
        <authorList>
            <consortium name="US DOE Joint Genome Institute"/>
            <person name="Lucas S."/>
            <person name="Han J."/>
            <person name="Lapidus A."/>
            <person name="Cheng J.-F."/>
            <person name="Goodwin L."/>
            <person name="Pitluck S."/>
            <person name="Peters L."/>
            <person name="Mikhailova N."/>
            <person name="Teshima H."/>
            <person name="Detter J.C."/>
            <person name="Han C."/>
            <person name="Tapia R."/>
            <person name="Land M."/>
            <person name="Hauser L."/>
            <person name="Kyrpides N."/>
            <person name="Ivanova N."/>
            <person name="Pagani I."/>
            <person name="Brambilla E.-M."/>
            <person name="Klenk H.-P."/>
            <person name="Woyke T."/>
        </authorList>
    </citation>
    <scope>NUCLEOTIDE SEQUENCE [LARGE SCALE GENOMIC DNA]</scope>
    <source>
        <strain evidence="10 11">XJ-54</strain>
    </source>
</reference>
<dbReference type="STRING" id="882086.SacxiDRAFT_0069"/>
<dbReference type="Gene3D" id="3.40.47.10">
    <property type="match status" value="1"/>
</dbReference>
<dbReference type="InterPro" id="IPR014043">
    <property type="entry name" value="Acyl_transferase_dom"/>
</dbReference>
<dbReference type="RefSeq" id="WP_006236445.1">
    <property type="nucleotide sequence ID" value="NZ_JH636049.1"/>
</dbReference>
<dbReference type="AlphaFoldDB" id="I0UWV1"/>